<dbReference type="Pfam" id="PF00989">
    <property type="entry name" value="PAS"/>
    <property type="match status" value="1"/>
</dbReference>
<dbReference type="SMART" id="SM00267">
    <property type="entry name" value="GGDEF"/>
    <property type="match status" value="1"/>
</dbReference>
<dbReference type="SUPFAM" id="SSF55785">
    <property type="entry name" value="PYP-like sensor domain (PAS domain)"/>
    <property type="match status" value="2"/>
</dbReference>
<dbReference type="PANTHER" id="PTHR44757:SF2">
    <property type="entry name" value="BIOFILM ARCHITECTURE MAINTENANCE PROTEIN MBAA"/>
    <property type="match status" value="1"/>
</dbReference>
<dbReference type="InterPro" id="IPR003018">
    <property type="entry name" value="GAF"/>
</dbReference>
<sequence length="927" mass="102743">MSNPQQSRRSSPQRATHTRELTKRLRRVQAQLQKLVHSPEGISPTTAQDLSQELDTVATALQRGGMIPPASKNQDTSSFGAVGGSKGLVRPHMPDPFLQIDSHFVTDASGIIQLADHSATLLLALPSNKLTGQNLLDLLAPNDRFVLLQHLRKLEDGEPGLEWEMTLAPAGGHPFDAFLTISALRNPDGVLSSVHWLIRNISAQKRMMGSDELTQALGEHVLEGVTLPEILSHLCQHFVQVFAYPLVWVALKELDGEVTLAAQAGSHSSVIGNVDFELSAADVTCVKAVMASQVSHGFQVSDSEWPHKGFGQRYGLKASLFVPLCARGQVLGVLAVGASREDAFDVSTGQWLEKLASQVSVSLLLVKEYEHLRVRGAAIASAEHAVFITDPKGRIEWVNDAYTRLTGYGAAELIGTIPQVLKSSRLRTTMRKAHRHSTPGKLWRHELVDERKDGRSFMVELVFTPLRNDQGKITHFVAIHQDITLRKETEAKFFHLAHHDPLTDLPNRTMFFDRLKQALGQARRHDRAVGVMFLDLDRFKFVNDEFGHEMGDELLRTVAGRLTQCVRATDTVARLSGDEFTILLQDLERDQDAGHVAQKILETLAQPLEVGGQVILVHASIGIALFPFDAKDPDLLIAQADRGMYRAKEKGGHCYQFVSEELNSQAFERLMLEKSLQTAWQQEEFTLHFQPEVDVRTGNLLGMEALLRWQHPELGLVFPHQFLSLAKESSFFSSLQEWVLRKACEQNQQWKTLGLPTGPITVNLSVSQDDPDVVIETIKRALHQTGYDPKGLAIEISQTTVMGDQEGVSRLVEKAADLGIACVLDDVEDSESLSRLLKRVPFRRLKLASSLVFDLPSSSHAVDGVQQCLGVARAAHLDITAKGVESAGQVTFLREHGCHHLQGYLCSRPLPANEMTTLLRGWWASEF</sequence>
<reference evidence="6 7" key="1">
    <citation type="journal article" date="2023" name="ISME J.">
        <title>Cultivation and genomic characterization of novel and ubiquitous marine nitrite-oxidizing bacteria from the Nitrospirales.</title>
        <authorList>
            <person name="Mueller A.J."/>
            <person name="Daebeler A."/>
            <person name="Herbold C.W."/>
            <person name="Kirkegaard R.H."/>
            <person name="Daims H."/>
        </authorList>
    </citation>
    <scope>NUCLEOTIDE SEQUENCE [LARGE SCALE GENOMIC DNA]</scope>
    <source>
        <strain evidence="6 7">EB</strain>
    </source>
</reference>
<dbReference type="InterPro" id="IPR035919">
    <property type="entry name" value="EAL_sf"/>
</dbReference>
<dbReference type="InterPro" id="IPR000700">
    <property type="entry name" value="PAS-assoc_C"/>
</dbReference>
<dbReference type="SMART" id="SM00086">
    <property type="entry name" value="PAC"/>
    <property type="match status" value="2"/>
</dbReference>
<dbReference type="PROSITE" id="PS50887">
    <property type="entry name" value="GGDEF"/>
    <property type="match status" value="1"/>
</dbReference>
<evidence type="ECO:0000313" key="7">
    <source>
        <dbReference type="Proteomes" id="UP001250932"/>
    </source>
</evidence>
<evidence type="ECO:0000313" key="6">
    <source>
        <dbReference type="EMBL" id="MDT7040981.1"/>
    </source>
</evidence>
<dbReference type="CDD" id="cd01949">
    <property type="entry name" value="GGDEF"/>
    <property type="match status" value="1"/>
</dbReference>
<dbReference type="InterPro" id="IPR029016">
    <property type="entry name" value="GAF-like_dom_sf"/>
</dbReference>
<dbReference type="SUPFAM" id="SSF55781">
    <property type="entry name" value="GAF domain-like"/>
    <property type="match status" value="1"/>
</dbReference>
<gene>
    <name evidence="6" type="ORF">PPG34_01385</name>
</gene>
<feature type="region of interest" description="Disordered" evidence="1">
    <location>
        <begin position="1"/>
        <end position="22"/>
    </location>
</feature>
<dbReference type="InterPro" id="IPR035965">
    <property type="entry name" value="PAS-like_dom_sf"/>
</dbReference>
<dbReference type="PROSITE" id="PS50883">
    <property type="entry name" value="EAL"/>
    <property type="match status" value="1"/>
</dbReference>
<evidence type="ECO:0000259" key="4">
    <source>
        <dbReference type="PROSITE" id="PS50883"/>
    </source>
</evidence>
<dbReference type="InterPro" id="IPR013767">
    <property type="entry name" value="PAS_fold"/>
</dbReference>
<dbReference type="Pfam" id="PF00563">
    <property type="entry name" value="EAL"/>
    <property type="match status" value="1"/>
</dbReference>
<dbReference type="RefSeq" id="WP_313831340.1">
    <property type="nucleotide sequence ID" value="NZ_JAQOUE010000001.1"/>
</dbReference>
<protein>
    <submittedName>
        <fullName evidence="6">EAL domain-containing protein</fullName>
    </submittedName>
</protein>
<dbReference type="InterPro" id="IPR000160">
    <property type="entry name" value="GGDEF_dom"/>
</dbReference>
<feature type="domain" description="EAL" evidence="4">
    <location>
        <begin position="669"/>
        <end position="923"/>
    </location>
</feature>
<organism evidence="6 7">
    <name type="scientific">Candidatus Nitronereus thalassa</name>
    <dbReference type="NCBI Taxonomy" id="3020898"/>
    <lineage>
        <taxon>Bacteria</taxon>
        <taxon>Pseudomonadati</taxon>
        <taxon>Nitrospirota</taxon>
        <taxon>Nitrospiria</taxon>
        <taxon>Nitrospirales</taxon>
        <taxon>Nitrospiraceae</taxon>
        <taxon>Candidatus Nitronereus</taxon>
    </lineage>
</organism>
<dbReference type="CDD" id="cd00130">
    <property type="entry name" value="PAS"/>
    <property type="match status" value="2"/>
</dbReference>
<dbReference type="Gene3D" id="3.20.20.450">
    <property type="entry name" value="EAL domain"/>
    <property type="match status" value="1"/>
</dbReference>
<dbReference type="Gene3D" id="3.30.450.40">
    <property type="match status" value="1"/>
</dbReference>
<name>A0ABU3K3L6_9BACT</name>
<dbReference type="Pfam" id="PF13426">
    <property type="entry name" value="PAS_9"/>
    <property type="match status" value="1"/>
</dbReference>
<dbReference type="Pfam" id="PF13185">
    <property type="entry name" value="GAF_2"/>
    <property type="match status" value="1"/>
</dbReference>
<proteinExistence type="predicted"/>
<dbReference type="Pfam" id="PF00990">
    <property type="entry name" value="GGDEF"/>
    <property type="match status" value="1"/>
</dbReference>
<dbReference type="InterPro" id="IPR043128">
    <property type="entry name" value="Rev_trsase/Diguanyl_cyclase"/>
</dbReference>
<keyword evidence="7" id="KW-1185">Reference proteome</keyword>
<feature type="compositionally biased region" description="Low complexity" evidence="1">
    <location>
        <begin position="1"/>
        <end position="14"/>
    </location>
</feature>
<dbReference type="CDD" id="cd01948">
    <property type="entry name" value="EAL"/>
    <property type="match status" value="1"/>
</dbReference>
<dbReference type="InterPro" id="IPR000014">
    <property type="entry name" value="PAS"/>
</dbReference>
<evidence type="ECO:0000259" key="5">
    <source>
        <dbReference type="PROSITE" id="PS50887"/>
    </source>
</evidence>
<dbReference type="InterPro" id="IPR001633">
    <property type="entry name" value="EAL_dom"/>
</dbReference>
<feature type="domain" description="GGDEF" evidence="5">
    <location>
        <begin position="527"/>
        <end position="660"/>
    </location>
</feature>
<dbReference type="SUPFAM" id="SSF55073">
    <property type="entry name" value="Nucleotide cyclase"/>
    <property type="match status" value="1"/>
</dbReference>
<dbReference type="InterPro" id="IPR001610">
    <property type="entry name" value="PAC"/>
</dbReference>
<dbReference type="Gene3D" id="3.30.70.270">
    <property type="match status" value="1"/>
</dbReference>
<feature type="domain" description="PAS" evidence="2">
    <location>
        <begin position="104"/>
        <end position="158"/>
    </location>
</feature>
<evidence type="ECO:0000256" key="1">
    <source>
        <dbReference type="SAM" id="MobiDB-lite"/>
    </source>
</evidence>
<dbReference type="InterPro" id="IPR029787">
    <property type="entry name" value="Nucleotide_cyclase"/>
</dbReference>
<feature type="domain" description="PAS" evidence="2">
    <location>
        <begin position="378"/>
        <end position="415"/>
    </location>
</feature>
<dbReference type="SMART" id="SM00091">
    <property type="entry name" value="PAS"/>
    <property type="match status" value="2"/>
</dbReference>
<dbReference type="PROSITE" id="PS50113">
    <property type="entry name" value="PAC"/>
    <property type="match status" value="1"/>
</dbReference>
<dbReference type="PANTHER" id="PTHR44757">
    <property type="entry name" value="DIGUANYLATE CYCLASE DGCP"/>
    <property type="match status" value="1"/>
</dbReference>
<feature type="domain" description="PAC" evidence="3">
    <location>
        <begin position="441"/>
        <end position="495"/>
    </location>
</feature>
<dbReference type="InterPro" id="IPR052155">
    <property type="entry name" value="Biofilm_reg_signaling"/>
</dbReference>
<dbReference type="SUPFAM" id="SSF141868">
    <property type="entry name" value="EAL domain-like"/>
    <property type="match status" value="1"/>
</dbReference>
<dbReference type="Proteomes" id="UP001250932">
    <property type="component" value="Unassembled WGS sequence"/>
</dbReference>
<dbReference type="NCBIfam" id="TIGR00229">
    <property type="entry name" value="sensory_box"/>
    <property type="match status" value="1"/>
</dbReference>
<dbReference type="NCBIfam" id="TIGR00254">
    <property type="entry name" value="GGDEF"/>
    <property type="match status" value="1"/>
</dbReference>
<accession>A0ABU3K3L6</accession>
<evidence type="ECO:0000259" key="3">
    <source>
        <dbReference type="PROSITE" id="PS50113"/>
    </source>
</evidence>
<dbReference type="SMART" id="SM00052">
    <property type="entry name" value="EAL"/>
    <property type="match status" value="1"/>
</dbReference>
<dbReference type="PROSITE" id="PS50112">
    <property type="entry name" value="PAS"/>
    <property type="match status" value="2"/>
</dbReference>
<dbReference type="EMBL" id="JAQOUE010000001">
    <property type="protein sequence ID" value="MDT7040981.1"/>
    <property type="molecule type" value="Genomic_DNA"/>
</dbReference>
<comment type="caution">
    <text evidence="6">The sequence shown here is derived from an EMBL/GenBank/DDBJ whole genome shotgun (WGS) entry which is preliminary data.</text>
</comment>
<dbReference type="Gene3D" id="3.30.450.20">
    <property type="entry name" value="PAS domain"/>
    <property type="match status" value="2"/>
</dbReference>
<evidence type="ECO:0000259" key="2">
    <source>
        <dbReference type="PROSITE" id="PS50112"/>
    </source>
</evidence>